<feature type="transmembrane region" description="Helical" evidence="7">
    <location>
        <begin position="217"/>
        <end position="237"/>
    </location>
</feature>
<feature type="transmembrane region" description="Helical" evidence="7">
    <location>
        <begin position="420"/>
        <end position="439"/>
    </location>
</feature>
<feature type="transmembrane region" description="Helical" evidence="7">
    <location>
        <begin position="347"/>
        <end position="372"/>
    </location>
</feature>
<feature type="transmembrane region" description="Helical" evidence="7">
    <location>
        <begin position="155"/>
        <end position="177"/>
    </location>
</feature>
<evidence type="ECO:0000256" key="2">
    <source>
        <dbReference type="ARBA" id="ARBA00022448"/>
    </source>
</evidence>
<evidence type="ECO:0000256" key="1">
    <source>
        <dbReference type="ARBA" id="ARBA00004651"/>
    </source>
</evidence>
<keyword evidence="6 7" id="KW-0472">Membrane</keyword>
<protein>
    <submittedName>
        <fullName evidence="9">MFS transporter</fullName>
    </submittedName>
</protein>
<feature type="transmembrane region" description="Helical" evidence="7">
    <location>
        <begin position="95"/>
        <end position="116"/>
    </location>
</feature>
<dbReference type="GO" id="GO:0005886">
    <property type="term" value="C:plasma membrane"/>
    <property type="evidence" value="ECO:0007669"/>
    <property type="project" value="UniProtKB-SubCell"/>
</dbReference>
<keyword evidence="5 7" id="KW-1133">Transmembrane helix</keyword>
<dbReference type="Proteomes" id="UP000433309">
    <property type="component" value="Unassembled WGS sequence"/>
</dbReference>
<name>A0A6I2L5N7_9BURK</name>
<dbReference type="PANTHER" id="PTHR42718:SF46">
    <property type="entry name" value="BLR6921 PROTEIN"/>
    <property type="match status" value="1"/>
</dbReference>
<feature type="transmembrane region" description="Helical" evidence="7">
    <location>
        <begin position="42"/>
        <end position="62"/>
    </location>
</feature>
<proteinExistence type="predicted"/>
<keyword evidence="4 7" id="KW-0812">Transmembrane</keyword>
<evidence type="ECO:0000313" key="9">
    <source>
        <dbReference type="EMBL" id="MRW93461.1"/>
    </source>
</evidence>
<evidence type="ECO:0000256" key="7">
    <source>
        <dbReference type="SAM" id="Phobius"/>
    </source>
</evidence>
<keyword evidence="2" id="KW-0813">Transport</keyword>
<gene>
    <name evidence="9" type="ORF">GJ699_26065</name>
</gene>
<evidence type="ECO:0000256" key="3">
    <source>
        <dbReference type="ARBA" id="ARBA00022475"/>
    </source>
</evidence>
<sequence length="457" mass="48551">MRWVTWLVTGAMFMEILDGAIIGPALPAMARAFGVTPLELNIGISAYLLAVGIFIPASGWIADRYGTRRVFMGAIALFTVSSALCAMVHTLPSFVAVRIVQGFSGALMVPVGRLVILRKMPQERLMAAMSALVWPALVAPVLGPPLGGFIAQHIGWHWIFLMNVPLGVLALFAAWRLVPDVRGDQRTRFDWPGFLLCGAGTFTLLSGLERLAGQVDAVNLLLCGGGLVLLTAAFRHFGRASEPMLALTSLSVPTFRITVFGGTMARMAIGAAPFLLVLMFQVGFGHDATTSGLLVLALFAGNLLMKTITTQILRVFGYRRVLLGNGALCAASLVACAALNVDTPLWLTVLVLLFAGMTRSMQFTALGTIGFADIPKQDMAHANGLSNTISQLGMAAGITLAAMSVRVAHTVLDGPAANDYRIAFLVLALAVVASLVGIARLPRDAGNHFIDRGKRGR</sequence>
<dbReference type="GO" id="GO:0022857">
    <property type="term" value="F:transmembrane transporter activity"/>
    <property type="evidence" value="ECO:0007669"/>
    <property type="project" value="InterPro"/>
</dbReference>
<feature type="transmembrane region" description="Helical" evidence="7">
    <location>
        <begin position="288"/>
        <end position="309"/>
    </location>
</feature>
<feature type="transmembrane region" description="Helical" evidence="7">
    <location>
        <begin position="384"/>
        <end position="408"/>
    </location>
</feature>
<keyword evidence="3" id="KW-1003">Cell membrane</keyword>
<dbReference type="PRINTS" id="PR01036">
    <property type="entry name" value="TCRTETB"/>
</dbReference>
<comment type="subcellular location">
    <subcellularLocation>
        <location evidence="1">Cell membrane</location>
        <topology evidence="1">Multi-pass membrane protein</topology>
    </subcellularLocation>
</comment>
<feature type="transmembrane region" description="Helical" evidence="7">
    <location>
        <begin position="125"/>
        <end position="143"/>
    </location>
</feature>
<dbReference type="Gene3D" id="1.20.1250.20">
    <property type="entry name" value="MFS general substrate transporter like domains"/>
    <property type="match status" value="1"/>
</dbReference>
<dbReference type="AlphaFoldDB" id="A0A6I2L5N7"/>
<dbReference type="PROSITE" id="PS50850">
    <property type="entry name" value="MFS"/>
    <property type="match status" value="1"/>
</dbReference>
<dbReference type="InterPro" id="IPR036259">
    <property type="entry name" value="MFS_trans_sf"/>
</dbReference>
<evidence type="ECO:0000256" key="4">
    <source>
        <dbReference type="ARBA" id="ARBA00022692"/>
    </source>
</evidence>
<comment type="caution">
    <text evidence="9">The sequence shown here is derived from an EMBL/GenBank/DDBJ whole genome shotgun (WGS) entry which is preliminary data.</text>
</comment>
<dbReference type="EMBL" id="WKJK01000017">
    <property type="protein sequence ID" value="MRW93461.1"/>
    <property type="molecule type" value="Genomic_DNA"/>
</dbReference>
<feature type="transmembrane region" description="Helical" evidence="7">
    <location>
        <begin position="257"/>
        <end position="282"/>
    </location>
</feature>
<feature type="domain" description="Major facilitator superfamily (MFS) profile" evidence="8">
    <location>
        <begin position="4"/>
        <end position="445"/>
    </location>
</feature>
<evidence type="ECO:0000313" key="10">
    <source>
        <dbReference type="Proteomes" id="UP000433309"/>
    </source>
</evidence>
<feature type="transmembrane region" description="Helical" evidence="7">
    <location>
        <begin position="189"/>
        <end position="205"/>
    </location>
</feature>
<accession>A0A6I2L5N7</accession>
<feature type="transmembrane region" description="Helical" evidence="7">
    <location>
        <begin position="321"/>
        <end position="341"/>
    </location>
</feature>
<organism evidence="9 10">
    <name type="scientific">Duganella guangzhouensis</name>
    <dbReference type="NCBI Taxonomy" id="2666084"/>
    <lineage>
        <taxon>Bacteria</taxon>
        <taxon>Pseudomonadati</taxon>
        <taxon>Pseudomonadota</taxon>
        <taxon>Betaproteobacteria</taxon>
        <taxon>Burkholderiales</taxon>
        <taxon>Oxalobacteraceae</taxon>
        <taxon>Telluria group</taxon>
        <taxon>Duganella</taxon>
    </lineage>
</organism>
<dbReference type="PANTHER" id="PTHR42718">
    <property type="entry name" value="MAJOR FACILITATOR SUPERFAMILY MULTIDRUG TRANSPORTER MFSC"/>
    <property type="match status" value="1"/>
</dbReference>
<evidence type="ECO:0000256" key="6">
    <source>
        <dbReference type="ARBA" id="ARBA00023136"/>
    </source>
</evidence>
<keyword evidence="10" id="KW-1185">Reference proteome</keyword>
<dbReference type="SUPFAM" id="SSF103473">
    <property type="entry name" value="MFS general substrate transporter"/>
    <property type="match status" value="1"/>
</dbReference>
<dbReference type="Pfam" id="PF07690">
    <property type="entry name" value="MFS_1"/>
    <property type="match status" value="1"/>
</dbReference>
<evidence type="ECO:0000256" key="5">
    <source>
        <dbReference type="ARBA" id="ARBA00022989"/>
    </source>
</evidence>
<evidence type="ECO:0000259" key="8">
    <source>
        <dbReference type="PROSITE" id="PS50850"/>
    </source>
</evidence>
<feature type="transmembrane region" description="Helical" evidence="7">
    <location>
        <begin position="69"/>
        <end position="89"/>
    </location>
</feature>
<reference evidence="9 10" key="1">
    <citation type="submission" date="2019-11" db="EMBL/GenBank/DDBJ databases">
        <title>Novel species isolated from a subtropical stream in China.</title>
        <authorList>
            <person name="Lu H."/>
        </authorList>
    </citation>
    <scope>NUCLEOTIDE SEQUENCE [LARGE SCALE GENOMIC DNA]</scope>
    <source>
        <strain evidence="9 10">FT80W</strain>
    </source>
</reference>
<dbReference type="InterPro" id="IPR020846">
    <property type="entry name" value="MFS_dom"/>
</dbReference>
<dbReference type="InterPro" id="IPR011701">
    <property type="entry name" value="MFS"/>
</dbReference>
<dbReference type="Gene3D" id="1.20.1720.10">
    <property type="entry name" value="Multidrug resistance protein D"/>
    <property type="match status" value="1"/>
</dbReference>